<accession>A0A9D4GPV6</accession>
<proteinExistence type="predicted"/>
<dbReference type="Proteomes" id="UP000828390">
    <property type="component" value="Unassembled WGS sequence"/>
</dbReference>
<keyword evidence="3" id="KW-1185">Reference proteome</keyword>
<evidence type="ECO:0000313" key="2">
    <source>
        <dbReference type="EMBL" id="KAH3819195.1"/>
    </source>
</evidence>
<sequence>MTIRGPTQVKKSPEIPSRNKRGTAKGTGGSKSAYVRRSDVPYPCNTETKFGKAGNRSPKVAS</sequence>
<name>A0A9D4GPV6_DREPO</name>
<dbReference type="AlphaFoldDB" id="A0A9D4GPV6"/>
<dbReference type="EMBL" id="JAIWYP010000005">
    <property type="protein sequence ID" value="KAH3819195.1"/>
    <property type="molecule type" value="Genomic_DNA"/>
</dbReference>
<gene>
    <name evidence="2" type="ORF">DPMN_120928</name>
</gene>
<organism evidence="2 3">
    <name type="scientific">Dreissena polymorpha</name>
    <name type="common">Zebra mussel</name>
    <name type="synonym">Mytilus polymorpha</name>
    <dbReference type="NCBI Taxonomy" id="45954"/>
    <lineage>
        <taxon>Eukaryota</taxon>
        <taxon>Metazoa</taxon>
        <taxon>Spiralia</taxon>
        <taxon>Lophotrochozoa</taxon>
        <taxon>Mollusca</taxon>
        <taxon>Bivalvia</taxon>
        <taxon>Autobranchia</taxon>
        <taxon>Heteroconchia</taxon>
        <taxon>Euheterodonta</taxon>
        <taxon>Imparidentia</taxon>
        <taxon>Neoheterodontei</taxon>
        <taxon>Myida</taxon>
        <taxon>Dreissenoidea</taxon>
        <taxon>Dreissenidae</taxon>
        <taxon>Dreissena</taxon>
    </lineage>
</organism>
<protein>
    <submittedName>
        <fullName evidence="2">Uncharacterized protein</fullName>
    </submittedName>
</protein>
<evidence type="ECO:0000256" key="1">
    <source>
        <dbReference type="SAM" id="MobiDB-lite"/>
    </source>
</evidence>
<reference evidence="2" key="2">
    <citation type="submission" date="2020-11" db="EMBL/GenBank/DDBJ databases">
        <authorList>
            <person name="McCartney M.A."/>
            <person name="Auch B."/>
            <person name="Kono T."/>
            <person name="Mallez S."/>
            <person name="Becker A."/>
            <person name="Gohl D.M."/>
            <person name="Silverstein K.A.T."/>
            <person name="Koren S."/>
            <person name="Bechman K.B."/>
            <person name="Herman A."/>
            <person name="Abrahante J.E."/>
            <person name="Garbe J."/>
        </authorList>
    </citation>
    <scope>NUCLEOTIDE SEQUENCE</scope>
    <source>
        <strain evidence="2">Duluth1</strain>
        <tissue evidence="2">Whole animal</tissue>
    </source>
</reference>
<reference evidence="2" key="1">
    <citation type="journal article" date="2019" name="bioRxiv">
        <title>The Genome of the Zebra Mussel, Dreissena polymorpha: A Resource for Invasive Species Research.</title>
        <authorList>
            <person name="McCartney M.A."/>
            <person name="Auch B."/>
            <person name="Kono T."/>
            <person name="Mallez S."/>
            <person name="Zhang Y."/>
            <person name="Obille A."/>
            <person name="Becker A."/>
            <person name="Abrahante J.E."/>
            <person name="Garbe J."/>
            <person name="Badalamenti J.P."/>
            <person name="Herman A."/>
            <person name="Mangelson H."/>
            <person name="Liachko I."/>
            <person name="Sullivan S."/>
            <person name="Sone E.D."/>
            <person name="Koren S."/>
            <person name="Silverstein K.A.T."/>
            <person name="Beckman K.B."/>
            <person name="Gohl D.M."/>
        </authorList>
    </citation>
    <scope>NUCLEOTIDE SEQUENCE</scope>
    <source>
        <strain evidence="2">Duluth1</strain>
        <tissue evidence="2">Whole animal</tissue>
    </source>
</reference>
<evidence type="ECO:0000313" key="3">
    <source>
        <dbReference type="Proteomes" id="UP000828390"/>
    </source>
</evidence>
<feature type="region of interest" description="Disordered" evidence="1">
    <location>
        <begin position="1"/>
        <end position="62"/>
    </location>
</feature>
<comment type="caution">
    <text evidence="2">The sequence shown here is derived from an EMBL/GenBank/DDBJ whole genome shotgun (WGS) entry which is preliminary data.</text>
</comment>